<accession>B9KXM9</accession>
<comment type="similarity">
    <text evidence="4">Belongs to the class I-like SAM-binding methyltransferase superfamily. RNA M5U methyltransferase family.</text>
</comment>
<dbReference type="eggNOG" id="COG2265">
    <property type="taxonomic scope" value="Bacteria"/>
</dbReference>
<feature type="active site" evidence="5">
    <location>
        <position position="359"/>
    </location>
</feature>
<evidence type="ECO:0000256" key="1">
    <source>
        <dbReference type="ARBA" id="ARBA00022603"/>
    </source>
</evidence>
<name>B9KXM9_THERP</name>
<feature type="binding site" evidence="4">
    <location>
        <position position="332"/>
    </location>
    <ligand>
        <name>S-adenosyl-L-methionine</name>
        <dbReference type="ChEBI" id="CHEBI:59789"/>
    </ligand>
</feature>
<dbReference type="NCBIfam" id="TIGR00479">
    <property type="entry name" value="rumA"/>
    <property type="match status" value="1"/>
</dbReference>
<dbReference type="PROSITE" id="PS51687">
    <property type="entry name" value="SAM_MT_RNA_M5U"/>
    <property type="match status" value="1"/>
</dbReference>
<dbReference type="EC" id="2.1.1.-" evidence="7"/>
<dbReference type="HOGENOM" id="CLU_014689_7_0_0"/>
<evidence type="ECO:0000256" key="3">
    <source>
        <dbReference type="ARBA" id="ARBA00022691"/>
    </source>
</evidence>
<dbReference type="RefSeq" id="WP_012641629.1">
    <property type="nucleotide sequence ID" value="NC_011959.1"/>
</dbReference>
<dbReference type="SUPFAM" id="SSF53335">
    <property type="entry name" value="S-adenosyl-L-methionine-dependent methyltransferases"/>
    <property type="match status" value="1"/>
</dbReference>
<dbReference type="Gene3D" id="2.40.50.140">
    <property type="entry name" value="Nucleic acid-binding proteins"/>
    <property type="match status" value="1"/>
</dbReference>
<dbReference type="Proteomes" id="UP000000447">
    <property type="component" value="Chromosome"/>
</dbReference>
<gene>
    <name evidence="7" type="primary">rumA</name>
    <name evidence="7" type="ordered locus">trd_0216</name>
</gene>
<dbReference type="Gene3D" id="2.40.50.1070">
    <property type="match status" value="2"/>
</dbReference>
<dbReference type="InterPro" id="IPR010280">
    <property type="entry name" value="U5_MeTrfase_fam"/>
</dbReference>
<dbReference type="SUPFAM" id="SSF50249">
    <property type="entry name" value="Nucleic acid-binding proteins"/>
    <property type="match status" value="1"/>
</dbReference>
<organism evidence="7 8">
    <name type="scientific">Thermomicrobium roseum (strain ATCC 27502 / DSM 5159 / P-2)</name>
    <dbReference type="NCBI Taxonomy" id="309801"/>
    <lineage>
        <taxon>Bacteria</taxon>
        <taxon>Pseudomonadati</taxon>
        <taxon>Thermomicrobiota</taxon>
        <taxon>Thermomicrobia</taxon>
        <taxon>Thermomicrobiales</taxon>
        <taxon>Thermomicrobiaceae</taxon>
        <taxon>Thermomicrobium</taxon>
    </lineage>
</organism>
<dbReference type="InterPro" id="IPR029063">
    <property type="entry name" value="SAM-dependent_MTases_sf"/>
</dbReference>
<dbReference type="PANTHER" id="PTHR11061">
    <property type="entry name" value="RNA M5U METHYLTRANSFERASE"/>
    <property type="match status" value="1"/>
</dbReference>
<dbReference type="InterPro" id="IPR012340">
    <property type="entry name" value="NA-bd_OB-fold"/>
</dbReference>
<evidence type="ECO:0000313" key="7">
    <source>
        <dbReference type="EMBL" id="ACM06285.1"/>
    </source>
</evidence>
<evidence type="ECO:0000256" key="4">
    <source>
        <dbReference type="PROSITE-ProRule" id="PRU01024"/>
    </source>
</evidence>
<dbReference type="AlphaFoldDB" id="B9KXM9"/>
<dbReference type="EMBL" id="CP001275">
    <property type="protein sequence ID" value="ACM06285.1"/>
    <property type="molecule type" value="Genomic_DNA"/>
</dbReference>
<feature type="domain" description="TRAM" evidence="6">
    <location>
        <begin position="1"/>
        <end position="67"/>
    </location>
</feature>
<dbReference type="CDD" id="cd02440">
    <property type="entry name" value="AdoMet_MTases"/>
    <property type="match status" value="1"/>
</dbReference>
<dbReference type="PROSITE" id="PS01231">
    <property type="entry name" value="TRMA_2"/>
    <property type="match status" value="1"/>
</dbReference>
<feature type="binding site" evidence="4">
    <location>
        <position position="268"/>
    </location>
    <ligand>
        <name>S-adenosyl-L-methionine</name>
        <dbReference type="ChEBI" id="CHEBI:59789"/>
    </ligand>
</feature>
<dbReference type="InterPro" id="IPR002792">
    <property type="entry name" value="TRAM_dom"/>
</dbReference>
<feature type="binding site" evidence="4">
    <location>
        <position position="239"/>
    </location>
    <ligand>
        <name>S-adenosyl-L-methionine</name>
        <dbReference type="ChEBI" id="CHEBI:59789"/>
    </ligand>
</feature>
<feature type="binding site" evidence="4">
    <location>
        <position position="289"/>
    </location>
    <ligand>
        <name>S-adenosyl-L-methionine</name>
        <dbReference type="ChEBI" id="CHEBI:59789"/>
    </ligand>
</feature>
<sequence length="406" mass="45065">MPMGETLPTPRTLRTVPLHLEDMAYQGAAIGREDGRIVFAEYGIPGEDVLVAIEKDRKDHSLGRVIEVRTASPERVDPPCPYFGICGGCQWQHIRYEYQLVLKQAVVRQQLRRIGKFDDPPVLPTVPSPQPYGYRNHARFSVDGKGNLGYISRPGHGYRFLRIDRCLIMHPAINEVLRRLQERAHVKHQLMVRYGVNTGELLVHPDVSAIDPTIPSGQPAYHESLLGHRFRISASSFFQTNTAVAERLIQLVLERIAPTGNEVVVDAYAGVGTFAAFLAPRVARVIGIEESPSAVSDAQVNLDPFDNVEYVQAKVEHVLGKLAVRPDVVILDPPRVGCAPEALTGVLMLRPPRLIYVSCDPATLARDLRKLVDGGYRLLDVTPLDMFPQTYHIESVATLELAEGTP</sequence>
<keyword evidence="1 4" id="KW-0489">Methyltransferase</keyword>
<reference evidence="7 8" key="1">
    <citation type="journal article" date="2009" name="PLoS ONE">
        <title>Complete genome sequence of the aerobic CO-oxidizing thermophile Thermomicrobium roseum.</title>
        <authorList>
            <person name="Wu D."/>
            <person name="Raymond J."/>
            <person name="Wu M."/>
            <person name="Chatterji S."/>
            <person name="Ren Q."/>
            <person name="Graham J.E."/>
            <person name="Bryant D.A."/>
            <person name="Robb F."/>
            <person name="Colman A."/>
            <person name="Tallon L.J."/>
            <person name="Badger J.H."/>
            <person name="Madupu R."/>
            <person name="Ward N.L."/>
            <person name="Eisen J.A."/>
        </authorList>
    </citation>
    <scope>NUCLEOTIDE SEQUENCE [LARGE SCALE GENOMIC DNA]</scope>
    <source>
        <strain evidence="8">ATCC 27502 / DSM 5159 / P-2</strain>
    </source>
</reference>
<keyword evidence="8" id="KW-1185">Reference proteome</keyword>
<dbReference type="Gene3D" id="3.40.50.150">
    <property type="entry name" value="Vaccinia Virus protein VP39"/>
    <property type="match status" value="2"/>
</dbReference>
<dbReference type="PROSITE" id="PS50926">
    <property type="entry name" value="TRAM"/>
    <property type="match status" value="1"/>
</dbReference>
<dbReference type="PANTHER" id="PTHR11061:SF30">
    <property type="entry name" value="TRNA (URACIL(54)-C(5))-METHYLTRANSFERASE"/>
    <property type="match status" value="1"/>
</dbReference>
<dbReference type="InterPro" id="IPR030390">
    <property type="entry name" value="MeTrfase_TrmA_AS"/>
</dbReference>
<dbReference type="STRING" id="309801.trd_0216"/>
<evidence type="ECO:0000256" key="5">
    <source>
        <dbReference type="PROSITE-ProRule" id="PRU10015"/>
    </source>
</evidence>
<dbReference type="PROSITE" id="PS01230">
    <property type="entry name" value="TRMA_1"/>
    <property type="match status" value="1"/>
</dbReference>
<dbReference type="Pfam" id="PF05958">
    <property type="entry name" value="tRNA_U5-meth_tr"/>
    <property type="match status" value="2"/>
</dbReference>
<proteinExistence type="inferred from homology"/>
<dbReference type="FunFam" id="3.40.50.150:FF:000009">
    <property type="entry name" value="23S rRNA (Uracil(1939)-C(5))-methyltransferase RlmD"/>
    <property type="match status" value="1"/>
</dbReference>
<keyword evidence="2 4" id="KW-0808">Transferase</keyword>
<feature type="active site" description="Nucleophile" evidence="4">
    <location>
        <position position="359"/>
    </location>
</feature>
<keyword evidence="3 4" id="KW-0949">S-adenosyl-L-methionine</keyword>
<dbReference type="KEGG" id="tro:trd_0216"/>
<evidence type="ECO:0000256" key="2">
    <source>
        <dbReference type="ARBA" id="ARBA00022679"/>
    </source>
</evidence>
<protein>
    <submittedName>
        <fullName evidence="7">23S rRNA (Uracil-5-)-methyltransferase RumA</fullName>
        <ecNumber evidence="7">2.1.1.-</ecNumber>
    </submittedName>
</protein>
<dbReference type="GO" id="GO:0070041">
    <property type="term" value="F:rRNA (uridine-C5-)-methyltransferase activity"/>
    <property type="evidence" value="ECO:0007669"/>
    <property type="project" value="TreeGrafter"/>
</dbReference>
<evidence type="ECO:0000313" key="8">
    <source>
        <dbReference type="Proteomes" id="UP000000447"/>
    </source>
</evidence>
<evidence type="ECO:0000259" key="6">
    <source>
        <dbReference type="PROSITE" id="PS50926"/>
    </source>
</evidence>
<dbReference type="InterPro" id="IPR030391">
    <property type="entry name" value="MeTrfase_TrmA_CS"/>
</dbReference>
<dbReference type="GO" id="GO:0070475">
    <property type="term" value="P:rRNA base methylation"/>
    <property type="evidence" value="ECO:0007669"/>
    <property type="project" value="TreeGrafter"/>
</dbReference>